<evidence type="ECO:0000313" key="1">
    <source>
        <dbReference type="EMBL" id="KAF0712276.1"/>
    </source>
</evidence>
<dbReference type="EMBL" id="VUJU01010987">
    <property type="protein sequence ID" value="KAF0712276.1"/>
    <property type="molecule type" value="Genomic_DNA"/>
</dbReference>
<feature type="non-terminal residue" evidence="1">
    <location>
        <position position="181"/>
    </location>
</feature>
<dbReference type="AlphaFoldDB" id="A0A6G0VWW4"/>
<name>A0A6G0VWW4_APHCR</name>
<sequence>MKYDNYFYVKNGLKRNIIIYFKCKETAKYTCHGSIKITGDSDVHLETLKKRSVNKVTTLNTIYEDEARQDPESAAKYTWKSAESCMRWCRRRSLPTVSGTLRELADQFQSGLLERYQSCGEVIYKGCVEDSSGNNSIVFASKNLILKALEMEITEMHVDASFRVVPSTPKSYHNARDGKLS</sequence>
<dbReference type="Proteomes" id="UP000478052">
    <property type="component" value="Unassembled WGS sequence"/>
</dbReference>
<comment type="caution">
    <text evidence="1">The sequence shown here is derived from an EMBL/GenBank/DDBJ whole genome shotgun (WGS) entry which is preliminary data.</text>
</comment>
<proteinExistence type="predicted"/>
<dbReference type="OrthoDB" id="90756at2759"/>
<keyword evidence="2" id="KW-1185">Reference proteome</keyword>
<organism evidence="1 2">
    <name type="scientific">Aphis craccivora</name>
    <name type="common">Cowpea aphid</name>
    <dbReference type="NCBI Taxonomy" id="307492"/>
    <lineage>
        <taxon>Eukaryota</taxon>
        <taxon>Metazoa</taxon>
        <taxon>Ecdysozoa</taxon>
        <taxon>Arthropoda</taxon>
        <taxon>Hexapoda</taxon>
        <taxon>Insecta</taxon>
        <taxon>Pterygota</taxon>
        <taxon>Neoptera</taxon>
        <taxon>Paraneoptera</taxon>
        <taxon>Hemiptera</taxon>
        <taxon>Sternorrhyncha</taxon>
        <taxon>Aphidomorpha</taxon>
        <taxon>Aphidoidea</taxon>
        <taxon>Aphididae</taxon>
        <taxon>Aphidini</taxon>
        <taxon>Aphis</taxon>
        <taxon>Aphis</taxon>
    </lineage>
</organism>
<reference evidence="1 2" key="1">
    <citation type="submission" date="2019-08" db="EMBL/GenBank/DDBJ databases">
        <title>Whole genome of Aphis craccivora.</title>
        <authorList>
            <person name="Voronova N.V."/>
            <person name="Shulinski R.S."/>
            <person name="Bandarenka Y.V."/>
            <person name="Zhorov D.G."/>
            <person name="Warner D."/>
        </authorList>
    </citation>
    <scope>NUCLEOTIDE SEQUENCE [LARGE SCALE GENOMIC DNA]</scope>
    <source>
        <strain evidence="1">180601</strain>
        <tissue evidence="1">Whole Body</tissue>
    </source>
</reference>
<accession>A0A6G0VWW4</accession>
<gene>
    <name evidence="1" type="ORF">FWK35_00031876</name>
</gene>
<evidence type="ECO:0000313" key="2">
    <source>
        <dbReference type="Proteomes" id="UP000478052"/>
    </source>
</evidence>
<protein>
    <submittedName>
        <fullName evidence="1">Uncharacterized protein</fullName>
    </submittedName>
</protein>